<dbReference type="Pfam" id="PF00550">
    <property type="entry name" value="PP-binding"/>
    <property type="match status" value="1"/>
</dbReference>
<name>A0A7S1RMV0_ALECA</name>
<dbReference type="Gene3D" id="1.10.1200.10">
    <property type="entry name" value="ACP-like"/>
    <property type="match status" value="1"/>
</dbReference>
<dbReference type="EMBL" id="HBGE01080083">
    <property type="protein sequence ID" value="CAD9171053.1"/>
    <property type="molecule type" value="Transcribed_RNA"/>
</dbReference>
<sequence>MAVRSHASRSVAAMPVVIAALVLVLMSLAPAGAGPQPAQGFAVGASRGRRALGALGPRGRSPAALAVAGQGVVDTVSDFFAEQLNIDTDLLTRDAELMTFTELGIDSVEIAESMLGLEDAFNIRFGPEELASLKKVGEIADLIQSKL</sequence>
<evidence type="ECO:0000256" key="1">
    <source>
        <dbReference type="SAM" id="SignalP"/>
    </source>
</evidence>
<feature type="chain" id="PRO_5030935821" description="Carrier domain-containing protein" evidence="1">
    <location>
        <begin position="34"/>
        <end position="147"/>
    </location>
</feature>
<proteinExistence type="predicted"/>
<feature type="signal peptide" evidence="1">
    <location>
        <begin position="1"/>
        <end position="33"/>
    </location>
</feature>
<dbReference type="AlphaFoldDB" id="A0A7S1RMV0"/>
<feature type="domain" description="Carrier" evidence="2">
    <location>
        <begin position="70"/>
        <end position="147"/>
    </location>
</feature>
<keyword evidence="1" id="KW-0732">Signal</keyword>
<reference evidence="3" key="1">
    <citation type="submission" date="2021-01" db="EMBL/GenBank/DDBJ databases">
        <authorList>
            <person name="Corre E."/>
            <person name="Pelletier E."/>
            <person name="Niang G."/>
            <person name="Scheremetjew M."/>
            <person name="Finn R."/>
            <person name="Kale V."/>
            <person name="Holt S."/>
            <person name="Cochrane G."/>
            <person name="Meng A."/>
            <person name="Brown T."/>
            <person name="Cohen L."/>
        </authorList>
    </citation>
    <scope>NUCLEOTIDE SEQUENCE</scope>
    <source>
        <strain evidence="3">OF101</strain>
    </source>
</reference>
<dbReference type="InterPro" id="IPR009081">
    <property type="entry name" value="PP-bd_ACP"/>
</dbReference>
<accession>A0A7S1RMV0</accession>
<evidence type="ECO:0000259" key="2">
    <source>
        <dbReference type="PROSITE" id="PS50075"/>
    </source>
</evidence>
<protein>
    <recommendedName>
        <fullName evidence="2">Carrier domain-containing protein</fullName>
    </recommendedName>
</protein>
<organism evidence="3">
    <name type="scientific">Alexandrium catenella</name>
    <name type="common">Red tide dinoflagellate</name>
    <name type="synonym">Gonyaulax catenella</name>
    <dbReference type="NCBI Taxonomy" id="2925"/>
    <lineage>
        <taxon>Eukaryota</taxon>
        <taxon>Sar</taxon>
        <taxon>Alveolata</taxon>
        <taxon>Dinophyceae</taxon>
        <taxon>Gonyaulacales</taxon>
        <taxon>Pyrocystaceae</taxon>
        <taxon>Alexandrium</taxon>
    </lineage>
</organism>
<dbReference type="SUPFAM" id="SSF47336">
    <property type="entry name" value="ACP-like"/>
    <property type="match status" value="1"/>
</dbReference>
<gene>
    <name evidence="3" type="ORF">ACAT0790_LOCUS47822</name>
</gene>
<dbReference type="InterPro" id="IPR036736">
    <property type="entry name" value="ACP-like_sf"/>
</dbReference>
<evidence type="ECO:0000313" key="3">
    <source>
        <dbReference type="EMBL" id="CAD9171053.1"/>
    </source>
</evidence>
<dbReference type="PROSITE" id="PS50075">
    <property type="entry name" value="CARRIER"/>
    <property type="match status" value="1"/>
</dbReference>